<protein>
    <recommendedName>
        <fullName evidence="3 9">Signal peptidase complex subunit 2</fullName>
    </recommendedName>
</protein>
<gene>
    <name evidence="11" type="ORF">ACHAW5_002598</name>
</gene>
<dbReference type="PANTHER" id="PTHR13085">
    <property type="entry name" value="MICROSOMAL SIGNAL PEPTIDASE 25 KDA SUBUNIT"/>
    <property type="match status" value="1"/>
</dbReference>
<dbReference type="EMBL" id="JALLAZ020001361">
    <property type="protein sequence ID" value="KAL3776289.1"/>
    <property type="molecule type" value="Genomic_DNA"/>
</dbReference>
<evidence type="ECO:0000256" key="9">
    <source>
        <dbReference type="RuleBase" id="RU368033"/>
    </source>
</evidence>
<evidence type="ECO:0000256" key="8">
    <source>
        <dbReference type="ARBA" id="ARBA00045608"/>
    </source>
</evidence>
<dbReference type="GO" id="GO:0008233">
    <property type="term" value="F:peptidase activity"/>
    <property type="evidence" value="ECO:0007669"/>
    <property type="project" value="UniProtKB-UniRule"/>
</dbReference>
<dbReference type="Proteomes" id="UP001530315">
    <property type="component" value="Unassembled WGS sequence"/>
</dbReference>
<evidence type="ECO:0000313" key="12">
    <source>
        <dbReference type="Proteomes" id="UP001530315"/>
    </source>
</evidence>
<proteinExistence type="inferred from homology"/>
<evidence type="ECO:0000256" key="4">
    <source>
        <dbReference type="ARBA" id="ARBA00022692"/>
    </source>
</evidence>
<reference evidence="11 12" key="1">
    <citation type="submission" date="2024-10" db="EMBL/GenBank/DDBJ databases">
        <title>Updated reference genomes for cyclostephanoid diatoms.</title>
        <authorList>
            <person name="Roberts W.R."/>
            <person name="Alverson A.J."/>
        </authorList>
    </citation>
    <scope>NUCLEOTIDE SEQUENCE [LARGE SCALE GENOMIC DNA]</scope>
    <source>
        <strain evidence="11 12">AJA276-08</strain>
    </source>
</reference>
<dbReference type="GO" id="GO:0006465">
    <property type="term" value="P:signal peptide processing"/>
    <property type="evidence" value="ECO:0007669"/>
    <property type="project" value="UniProtKB-UniRule"/>
</dbReference>
<organism evidence="11 12">
    <name type="scientific">Stephanodiscus triporus</name>
    <dbReference type="NCBI Taxonomy" id="2934178"/>
    <lineage>
        <taxon>Eukaryota</taxon>
        <taxon>Sar</taxon>
        <taxon>Stramenopiles</taxon>
        <taxon>Ochrophyta</taxon>
        <taxon>Bacillariophyta</taxon>
        <taxon>Coscinodiscophyceae</taxon>
        <taxon>Thalassiosirophycidae</taxon>
        <taxon>Stephanodiscales</taxon>
        <taxon>Stephanodiscaceae</taxon>
        <taxon>Stephanodiscus</taxon>
    </lineage>
</organism>
<keyword evidence="6 9" id="KW-1133">Transmembrane helix</keyword>
<comment type="caution">
    <text evidence="11">The sequence shown here is derived from an EMBL/GenBank/DDBJ whole genome shotgun (WGS) entry which is preliminary data.</text>
</comment>
<evidence type="ECO:0000256" key="10">
    <source>
        <dbReference type="SAM" id="MobiDB-lite"/>
    </source>
</evidence>
<evidence type="ECO:0000256" key="6">
    <source>
        <dbReference type="ARBA" id="ARBA00022989"/>
    </source>
</evidence>
<feature type="transmembrane region" description="Helical" evidence="9">
    <location>
        <begin position="168"/>
        <end position="192"/>
    </location>
</feature>
<feature type="compositionally biased region" description="Low complexity" evidence="10">
    <location>
        <begin position="57"/>
        <end position="69"/>
    </location>
</feature>
<evidence type="ECO:0000256" key="7">
    <source>
        <dbReference type="ARBA" id="ARBA00023136"/>
    </source>
</evidence>
<keyword evidence="12" id="KW-1185">Reference proteome</keyword>
<dbReference type="Pfam" id="PF06703">
    <property type="entry name" value="SPC25"/>
    <property type="match status" value="1"/>
</dbReference>
<dbReference type="GO" id="GO:0005787">
    <property type="term" value="C:signal peptidase complex"/>
    <property type="evidence" value="ECO:0007669"/>
    <property type="project" value="UniProtKB-UniRule"/>
</dbReference>
<comment type="subcellular location">
    <subcellularLocation>
        <location evidence="1 9">Endoplasmic reticulum membrane</location>
        <topology evidence="1 9">Multi-pass membrane protein</topology>
    </subcellularLocation>
</comment>
<keyword evidence="5 9" id="KW-0256">Endoplasmic reticulum</keyword>
<dbReference type="PANTHER" id="PTHR13085:SF0">
    <property type="entry name" value="SIGNAL PEPTIDASE COMPLEX SUBUNIT 2"/>
    <property type="match status" value="1"/>
</dbReference>
<feature type="compositionally biased region" description="Basic and acidic residues" evidence="10">
    <location>
        <begin position="70"/>
        <end position="81"/>
    </location>
</feature>
<feature type="region of interest" description="Disordered" evidence="10">
    <location>
        <begin position="20"/>
        <end position="86"/>
    </location>
</feature>
<keyword evidence="7 9" id="KW-0472">Membrane</keyword>
<evidence type="ECO:0000256" key="1">
    <source>
        <dbReference type="ARBA" id="ARBA00004477"/>
    </source>
</evidence>
<evidence type="ECO:0000313" key="11">
    <source>
        <dbReference type="EMBL" id="KAL3776289.1"/>
    </source>
</evidence>
<evidence type="ECO:0000256" key="5">
    <source>
        <dbReference type="ARBA" id="ARBA00022824"/>
    </source>
</evidence>
<comment type="similarity">
    <text evidence="2 9">Belongs to the SPCS2 family.</text>
</comment>
<name>A0ABD3NJZ3_9STRA</name>
<feature type="compositionally biased region" description="Polar residues" evidence="10">
    <location>
        <begin position="20"/>
        <end position="32"/>
    </location>
</feature>
<evidence type="ECO:0000256" key="3">
    <source>
        <dbReference type="ARBA" id="ARBA00017057"/>
    </source>
</evidence>
<feature type="transmembrane region" description="Helical" evidence="9">
    <location>
        <begin position="143"/>
        <end position="162"/>
    </location>
</feature>
<comment type="function">
    <text evidence="8 9">Component of the signal peptidase complex (SPC) which catalyzes the cleavage of N-terminal signal sequences from nascent proteins as they are translocated into the lumen of the endoplasmic reticulum. Enhances the enzymatic activity of SPC and facilitates the interactions between different components of the translocation site.</text>
</comment>
<evidence type="ECO:0000256" key="2">
    <source>
        <dbReference type="ARBA" id="ARBA00007324"/>
    </source>
</evidence>
<keyword evidence="4 9" id="KW-0812">Transmembrane</keyword>
<dbReference type="AlphaFoldDB" id="A0ABD3NJZ3"/>
<dbReference type="InterPro" id="IPR009582">
    <property type="entry name" value="Spc2/SPCS2"/>
</dbReference>
<accession>A0ABD3NJZ3</accession>
<sequence>MVLGFVFAHASLAGLQMCTQRSTPSTRGSGNATADDISQKRHTQPRTNAMAKKNKKSAAAAAAVSPAKPVNEKEIVKKEEKKEDEDIEVEEEVELLQVDVGDIIKVKQILDETVAGTMVSDDISAHGETVRIKEAYGHDNLKLFLMALACSFAAVAQFGLATDFPKNRILLGVCCASYFCISGILQLIMTFIDKDCIMTIKPLSDPEAIKLVKKGGNKYFDKYGIRVRSQFPRFSEFYTVILEFHGKNPPSEYVKQTWSVGQFFDVNGYFDEEGLILEVEKLYRRFEAGKFDKPNGIGEGKSKKKKNS</sequence>